<dbReference type="InterPro" id="IPR036881">
    <property type="entry name" value="Glyco_hydro_3_C_sf"/>
</dbReference>
<dbReference type="EC" id="3.2.1.21" evidence="3"/>
<accession>G4TM56</accession>
<dbReference type="AlphaFoldDB" id="G4TM56"/>
<sequence>MSTATKFASANLDDVVEALTQEEAISLIGGHGMWHTAPIPRLGVPALKVSDGPNGVRGNHFFCSTPAKVIPSATALGATFDPVLIQSVASKLLAAEAKLRAASVILAPTVNIQRSPLGGRSFESFSEDPYLSGTIASAYIKQGDYINWTKRLNHSQAMIRSCLPEASLREIYLYPFMLAQKYSKPWAFMTAYNKVNGIHASENAFLLQDVLRKEWGSDACTMSDWFGTYSIAESINAGLDLEMPGTIKFRSEHHTAWSIHCRKITLKTVKERAKSVLNLVQRASKGCPEVLDGDGEERTNDCEEDTARMRDLAARTIVLLKNDRDTLPLSVNSLTKVAVIGGNAKAPVLSGGGSAALKPSFFVNPFEGIVRALSGRQVMYAEGARTSKTLPSLDYDIINAKGGKGFDAEWYSHDENDQPLTTPHKLLEVDETNIFISTSTPKEISTRWTMKLRGFMRPRDEDTKFEFGLTVAGRAKLYIDGNLVIDNWTLQRRGVAFFNTGTEEECGIYLLKKGVAHEILVEFNNVRGPAEGEVGDQGTLFGGPGVRLGGAPVINETDEIQKAVRLAAEAEVAIVVVGLNGDWETEGHDRTTLKLPGRTDELVTRVAEANPNTVVVTQTGSAIEMPWVGEVAAIVHSWYLGNSTGDAIADILFGNVNPSAKLSLTFPLRLEDTPSYGHMPSEGTVFYAEDLFVGYKHYVRSKVPTLFPFGHGLSYTTFDIDELVVTNPSGSDMNFVARVHVQNTGGRVGSEVVQIYVTPSSESKASHPVRSLRGYGKTHDLAPGESVEVEVKLDKLALSMWDAPHNCWKIEKGTYTVIVGRSAENVLLSQQIQVTKEQFWNGL</sequence>
<dbReference type="GO" id="GO:0009251">
    <property type="term" value="P:glucan catabolic process"/>
    <property type="evidence" value="ECO:0007669"/>
    <property type="project" value="TreeGrafter"/>
</dbReference>
<evidence type="ECO:0000256" key="4">
    <source>
        <dbReference type="ARBA" id="ARBA00022801"/>
    </source>
</evidence>
<evidence type="ECO:0000256" key="5">
    <source>
        <dbReference type="ARBA" id="ARBA00023295"/>
    </source>
</evidence>
<dbReference type="Gene3D" id="3.40.50.1700">
    <property type="entry name" value="Glycoside hydrolase family 3 C-terminal domain"/>
    <property type="match status" value="1"/>
</dbReference>
<dbReference type="PANTHER" id="PTHR42715:SF27">
    <property type="entry name" value="BETA-GLUCOSIDASE-RELATED"/>
    <property type="match status" value="1"/>
</dbReference>
<keyword evidence="8" id="KW-1185">Reference proteome</keyword>
<dbReference type="OMA" id="YWEDRIS"/>
<dbReference type="OrthoDB" id="47059at2759"/>
<evidence type="ECO:0000313" key="7">
    <source>
        <dbReference type="EMBL" id="CCA72399.1"/>
    </source>
</evidence>
<dbReference type="Gene3D" id="2.60.120.260">
    <property type="entry name" value="Galactose-binding domain-like"/>
    <property type="match status" value="1"/>
</dbReference>
<feature type="domain" description="PA14" evidence="6">
    <location>
        <begin position="401"/>
        <end position="564"/>
    </location>
</feature>
<evidence type="ECO:0000256" key="3">
    <source>
        <dbReference type="ARBA" id="ARBA00012744"/>
    </source>
</evidence>
<comment type="catalytic activity">
    <reaction evidence="1">
        <text>Hydrolysis of terminal, non-reducing beta-D-glucosyl residues with release of beta-D-glucose.</text>
        <dbReference type="EC" id="3.2.1.21"/>
    </reaction>
</comment>
<evidence type="ECO:0000313" key="8">
    <source>
        <dbReference type="Proteomes" id="UP000007148"/>
    </source>
</evidence>
<dbReference type="SUPFAM" id="SSF52279">
    <property type="entry name" value="Beta-D-glucan exohydrolase, C-terminal domain"/>
    <property type="match status" value="1"/>
</dbReference>
<dbReference type="InterPro" id="IPR002772">
    <property type="entry name" value="Glyco_hydro_3_C"/>
</dbReference>
<dbReference type="SUPFAM" id="SSF51445">
    <property type="entry name" value="(Trans)glycosidases"/>
    <property type="match status" value="1"/>
</dbReference>
<dbReference type="EMBL" id="CAFZ01000162">
    <property type="protein sequence ID" value="CCA72399.1"/>
    <property type="molecule type" value="Genomic_DNA"/>
</dbReference>
<dbReference type="InterPro" id="IPR013783">
    <property type="entry name" value="Ig-like_fold"/>
</dbReference>
<organism evidence="7 8">
    <name type="scientific">Serendipita indica (strain DSM 11827)</name>
    <name type="common">Root endophyte fungus</name>
    <name type="synonym">Piriformospora indica</name>
    <dbReference type="NCBI Taxonomy" id="1109443"/>
    <lineage>
        <taxon>Eukaryota</taxon>
        <taxon>Fungi</taxon>
        <taxon>Dikarya</taxon>
        <taxon>Basidiomycota</taxon>
        <taxon>Agaricomycotina</taxon>
        <taxon>Agaricomycetes</taxon>
        <taxon>Sebacinales</taxon>
        <taxon>Serendipitaceae</taxon>
        <taxon>Serendipita</taxon>
    </lineage>
</organism>
<dbReference type="SMART" id="SM01217">
    <property type="entry name" value="Fn3_like"/>
    <property type="match status" value="1"/>
</dbReference>
<gene>
    <name evidence="7" type="ORF">PIIN_06333</name>
</gene>
<dbReference type="InterPro" id="IPR011658">
    <property type="entry name" value="PA14_dom"/>
</dbReference>
<dbReference type="STRING" id="1109443.G4TM56"/>
<dbReference type="GO" id="GO:0008422">
    <property type="term" value="F:beta-glucosidase activity"/>
    <property type="evidence" value="ECO:0007669"/>
    <property type="project" value="UniProtKB-EC"/>
</dbReference>
<protein>
    <recommendedName>
        <fullName evidence="3">beta-glucosidase</fullName>
        <ecNumber evidence="3">3.2.1.21</ecNumber>
    </recommendedName>
</protein>
<dbReference type="PRINTS" id="PR00133">
    <property type="entry name" value="GLHYDRLASE3"/>
</dbReference>
<dbReference type="InterPro" id="IPR036962">
    <property type="entry name" value="Glyco_hydro_3_N_sf"/>
</dbReference>
<evidence type="ECO:0000256" key="2">
    <source>
        <dbReference type="ARBA" id="ARBA00005336"/>
    </source>
</evidence>
<keyword evidence="5" id="KW-0326">Glycosidase</keyword>
<dbReference type="Pfam" id="PF07691">
    <property type="entry name" value="PA14"/>
    <property type="match status" value="1"/>
</dbReference>
<dbReference type="PANTHER" id="PTHR42715">
    <property type="entry name" value="BETA-GLUCOSIDASE"/>
    <property type="match status" value="1"/>
</dbReference>
<comment type="caution">
    <text evidence="7">The sequence shown here is derived from an EMBL/GenBank/DDBJ whole genome shotgun (WGS) entry which is preliminary data.</text>
</comment>
<keyword evidence="4" id="KW-0378">Hydrolase</keyword>
<dbReference type="Gene3D" id="2.60.40.10">
    <property type="entry name" value="Immunoglobulins"/>
    <property type="match status" value="1"/>
</dbReference>
<comment type="similarity">
    <text evidence="2">Belongs to the glycosyl hydrolase 3 family.</text>
</comment>
<dbReference type="InterPro" id="IPR050288">
    <property type="entry name" value="Cellulose_deg_GH3"/>
</dbReference>
<dbReference type="HOGENOM" id="CLU_004542_4_0_1"/>
<dbReference type="Gene3D" id="3.20.20.300">
    <property type="entry name" value="Glycoside hydrolase, family 3, N-terminal domain"/>
    <property type="match status" value="1"/>
</dbReference>
<evidence type="ECO:0000259" key="6">
    <source>
        <dbReference type="PROSITE" id="PS51820"/>
    </source>
</evidence>
<dbReference type="eggNOG" id="ENOG502QR4D">
    <property type="taxonomic scope" value="Eukaryota"/>
</dbReference>
<dbReference type="Proteomes" id="UP000007148">
    <property type="component" value="Unassembled WGS sequence"/>
</dbReference>
<name>G4TM56_SERID</name>
<proteinExistence type="inferred from homology"/>
<dbReference type="InParanoid" id="G4TM56"/>
<dbReference type="Pfam" id="PF14310">
    <property type="entry name" value="Fn3-like"/>
    <property type="match status" value="1"/>
</dbReference>
<reference evidence="7 8" key="1">
    <citation type="journal article" date="2011" name="PLoS Pathog.">
        <title>Endophytic Life Strategies Decoded by Genome and Transcriptome Analyses of the Mutualistic Root Symbiont Piriformospora indica.</title>
        <authorList>
            <person name="Zuccaro A."/>
            <person name="Lahrmann U."/>
            <person name="Guldener U."/>
            <person name="Langen G."/>
            <person name="Pfiffi S."/>
            <person name="Biedenkopf D."/>
            <person name="Wong P."/>
            <person name="Samans B."/>
            <person name="Grimm C."/>
            <person name="Basiewicz M."/>
            <person name="Murat C."/>
            <person name="Martin F."/>
            <person name="Kogel K.H."/>
        </authorList>
    </citation>
    <scope>NUCLEOTIDE SEQUENCE [LARGE SCALE GENOMIC DNA]</scope>
    <source>
        <strain evidence="7 8">DSM 11827</strain>
    </source>
</reference>
<dbReference type="InterPro" id="IPR037524">
    <property type="entry name" value="PA14/GLEYA"/>
</dbReference>
<dbReference type="Pfam" id="PF01915">
    <property type="entry name" value="Glyco_hydro_3_C"/>
    <property type="match status" value="1"/>
</dbReference>
<dbReference type="InterPro" id="IPR026891">
    <property type="entry name" value="Fn3-like"/>
</dbReference>
<evidence type="ECO:0000256" key="1">
    <source>
        <dbReference type="ARBA" id="ARBA00000448"/>
    </source>
</evidence>
<dbReference type="InterPro" id="IPR001764">
    <property type="entry name" value="Glyco_hydro_3_N"/>
</dbReference>
<dbReference type="Pfam" id="PF00933">
    <property type="entry name" value="Glyco_hydro_3"/>
    <property type="match status" value="1"/>
</dbReference>
<dbReference type="InterPro" id="IPR017853">
    <property type="entry name" value="GH"/>
</dbReference>
<dbReference type="FunCoup" id="G4TM56">
    <property type="interactions" value="37"/>
</dbReference>
<dbReference type="PROSITE" id="PS51820">
    <property type="entry name" value="PA14"/>
    <property type="match status" value="1"/>
</dbReference>